<dbReference type="InterPro" id="IPR050932">
    <property type="entry name" value="TM2D1-3-like"/>
</dbReference>
<name>A0AAU9CJU3_9BACT</name>
<proteinExistence type="predicted"/>
<evidence type="ECO:0000259" key="6">
    <source>
        <dbReference type="Pfam" id="PF05154"/>
    </source>
</evidence>
<dbReference type="InterPro" id="IPR007829">
    <property type="entry name" value="TM2"/>
</dbReference>
<keyword evidence="4 5" id="KW-0472">Membrane</keyword>
<dbReference type="PANTHER" id="PTHR21016">
    <property type="entry name" value="BETA-AMYLOID BINDING PROTEIN-RELATED"/>
    <property type="match status" value="1"/>
</dbReference>
<geneLocation type="plasmid" evidence="7 8">
    <name>pFA4</name>
</geneLocation>
<dbReference type="KEGG" id="fax:FUAX_48130"/>
<dbReference type="Pfam" id="PF05154">
    <property type="entry name" value="TM2"/>
    <property type="match status" value="1"/>
</dbReference>
<dbReference type="AlphaFoldDB" id="A0AAU9CJU3"/>
<evidence type="ECO:0000313" key="8">
    <source>
        <dbReference type="Proteomes" id="UP001348817"/>
    </source>
</evidence>
<dbReference type="EMBL" id="AP025318">
    <property type="protein sequence ID" value="BDD12381.1"/>
    <property type="molecule type" value="Genomic_DNA"/>
</dbReference>
<comment type="subcellular location">
    <subcellularLocation>
        <location evidence="1">Membrane</location>
        <topology evidence="1">Multi-pass membrane protein</topology>
    </subcellularLocation>
</comment>
<keyword evidence="7" id="KW-0614">Plasmid</keyword>
<organism evidence="7 8">
    <name type="scientific">Fulvitalea axinellae</name>
    <dbReference type="NCBI Taxonomy" id="1182444"/>
    <lineage>
        <taxon>Bacteria</taxon>
        <taxon>Pseudomonadati</taxon>
        <taxon>Bacteroidota</taxon>
        <taxon>Cytophagia</taxon>
        <taxon>Cytophagales</taxon>
        <taxon>Persicobacteraceae</taxon>
        <taxon>Fulvitalea</taxon>
    </lineage>
</organism>
<dbReference type="PANTHER" id="PTHR21016:SF25">
    <property type="entry name" value="TM2 DOMAIN-CONTAINING PROTEIN DDB_G0277895-RELATED"/>
    <property type="match status" value="1"/>
</dbReference>
<feature type="transmembrane region" description="Helical" evidence="5">
    <location>
        <begin position="31"/>
        <end position="51"/>
    </location>
</feature>
<evidence type="ECO:0000256" key="4">
    <source>
        <dbReference type="ARBA" id="ARBA00023136"/>
    </source>
</evidence>
<evidence type="ECO:0000256" key="5">
    <source>
        <dbReference type="SAM" id="Phobius"/>
    </source>
</evidence>
<accession>A0AAU9CJU3</accession>
<gene>
    <name evidence="7" type="ORF">FUAX_48130</name>
</gene>
<keyword evidence="8" id="KW-1185">Reference proteome</keyword>
<evidence type="ECO:0000313" key="7">
    <source>
        <dbReference type="EMBL" id="BDD12381.1"/>
    </source>
</evidence>
<protein>
    <recommendedName>
        <fullName evidence="6">TM2 domain-containing protein</fullName>
    </recommendedName>
</protein>
<dbReference type="GO" id="GO:0016020">
    <property type="term" value="C:membrane"/>
    <property type="evidence" value="ECO:0007669"/>
    <property type="project" value="UniProtKB-SubCell"/>
</dbReference>
<sequence>MKSKTVAYVLWFFFGFLGAHKFYIGKPVWGVLYFFTGGFFVIGWVIDLFALSNQVDSVNLEYLKMLHNLSDKDIKREPLKTYHKEETPRFESLSKKNPEQAILTLSNHKEILTMKDVIVKTGMGLEEAEIVLRKFVDKGIAQETVDANGKVLYDFS</sequence>
<keyword evidence="2 5" id="KW-0812">Transmembrane</keyword>
<dbReference type="Proteomes" id="UP001348817">
    <property type="component" value="Plasmid pFA4"/>
</dbReference>
<keyword evidence="3 5" id="KW-1133">Transmembrane helix</keyword>
<evidence type="ECO:0000256" key="2">
    <source>
        <dbReference type="ARBA" id="ARBA00022692"/>
    </source>
</evidence>
<reference evidence="7 8" key="1">
    <citation type="submission" date="2021-12" db="EMBL/GenBank/DDBJ databases">
        <title>Genome sequencing of bacteria with rrn-lacking chromosome and rrn-plasmid.</title>
        <authorList>
            <person name="Anda M."/>
            <person name="Iwasaki W."/>
        </authorList>
    </citation>
    <scope>NUCLEOTIDE SEQUENCE [LARGE SCALE GENOMIC DNA]</scope>
    <source>
        <strain evidence="7 8">DSM 100852</strain>
        <plasmid evidence="7 8">pFA4</plasmid>
    </source>
</reference>
<evidence type="ECO:0000256" key="3">
    <source>
        <dbReference type="ARBA" id="ARBA00022989"/>
    </source>
</evidence>
<evidence type="ECO:0000256" key="1">
    <source>
        <dbReference type="ARBA" id="ARBA00004141"/>
    </source>
</evidence>
<dbReference type="RefSeq" id="WP_338395732.1">
    <property type="nucleotide sequence ID" value="NZ_AP025318.1"/>
</dbReference>
<feature type="domain" description="TM2" evidence="6">
    <location>
        <begin position="2"/>
        <end position="49"/>
    </location>
</feature>